<keyword evidence="1" id="KW-1133">Transmembrane helix</keyword>
<feature type="transmembrane region" description="Helical" evidence="1">
    <location>
        <begin position="442"/>
        <end position="464"/>
    </location>
</feature>
<feature type="transmembrane region" description="Helical" evidence="1">
    <location>
        <begin position="200"/>
        <end position="216"/>
    </location>
</feature>
<evidence type="ECO:0000256" key="1">
    <source>
        <dbReference type="SAM" id="Phobius"/>
    </source>
</evidence>
<evidence type="ECO:0008006" key="4">
    <source>
        <dbReference type="Google" id="ProtNLM"/>
    </source>
</evidence>
<gene>
    <name evidence="2" type="ORF">K2U94_07755</name>
</gene>
<evidence type="ECO:0000313" key="3">
    <source>
        <dbReference type="Proteomes" id="UP001139104"/>
    </source>
</evidence>
<dbReference type="RefSeq" id="WP_243066656.1">
    <property type="nucleotide sequence ID" value="NZ_JAIVFK010000004.1"/>
</dbReference>
<dbReference type="EMBL" id="JAIVFP010000001">
    <property type="protein sequence ID" value="MCI4682659.1"/>
    <property type="molecule type" value="Genomic_DNA"/>
</dbReference>
<name>A0ABS9Z4Q7_9HYPH</name>
<feature type="transmembrane region" description="Helical" evidence="1">
    <location>
        <begin position="108"/>
        <end position="124"/>
    </location>
</feature>
<sequence length="788" mass="86191">MSISPPPAVESKSVFRFSLFLFLLASLYLAWPWLSGQVTIPWDAKAGFQPQLSFLAHALHSGQSPFWTPNVFAGMPQIADPQSLIFSLPHLLLAVLVAQPTFQQADAVAFLMLTLGGIGWMLYFRDRGWRAAGGIVAALAFAYGGSAAWRIQHIGQIMSLSWFPLAFWALNRALDRASFLWGAAAGFFAAMMVLGPDQVAWLFTLTLIAFVLWRLFSPPESDSHAFGARLARMFKPLLGGLIVGLPLVAPPLLWTVALTQDSNRPEITLQGALMGSLHPASLLTALVANLYDIHGPLSATWGPPSSGWGPTGLVLARNMAEIYFGALPFLALVAFGFGRLWALERPMRFFFAAFLAVGVYALGKYTPVFAALFELPGADLFRRPADATFPLCVFAAVIGGYCVSRFIDAPPDKRGRYIGLALVAALYVLAVGVAVAKHHLAMALPSIGFSLVCALLSLGALLGARRWRAKPWLGVLLVGLVLSFDLSLNNAPNDSTGLPPQTYDVLRENTHNETILFIKRKLAENAAPDRRDRVELAGIDFQWPNAGLTHGFDTDLAYNPMRLALFVDVTHALDHVALPSERVFSPAFHSYKSPMANLMGLRWIATGVPAEDIDHSLKPGDLPLVKRTADAFIYENKDALPRVLLPGRAIAADFSQIIATGGMPDIDYRRFVLFDRAECAAHPDLNCAPDAAAAQANRAETGSAKILRYDNTLIDIEADAPKEGGFLVLNDVWQSWWAAYVDGRPAPIFRANLMFRAVRLGPGPHRVRFRFEPSRAFVQFLPKRFLHG</sequence>
<feature type="transmembrane region" description="Helical" evidence="1">
    <location>
        <begin position="416"/>
        <end position="436"/>
    </location>
</feature>
<feature type="transmembrane region" description="Helical" evidence="1">
    <location>
        <begin position="349"/>
        <end position="367"/>
    </location>
</feature>
<feature type="transmembrane region" description="Helical" evidence="1">
    <location>
        <begin position="177"/>
        <end position="194"/>
    </location>
</feature>
<keyword evidence="1" id="KW-0472">Membrane</keyword>
<feature type="transmembrane region" description="Helical" evidence="1">
    <location>
        <begin position="237"/>
        <end position="257"/>
    </location>
</feature>
<protein>
    <recommendedName>
        <fullName evidence="4">YfhO family protein</fullName>
    </recommendedName>
</protein>
<accession>A0ABS9Z4Q7</accession>
<feature type="transmembrane region" description="Helical" evidence="1">
    <location>
        <begin position="154"/>
        <end position="170"/>
    </location>
</feature>
<reference evidence="2" key="1">
    <citation type="journal article" date="2022" name="ISME J.">
        <title>Identification of active gaseous-alkane degraders at natural gas seeps.</title>
        <authorList>
            <person name="Farhan Ul Haque M."/>
            <person name="Hernandez M."/>
            <person name="Crombie A.T."/>
            <person name="Murrell J.C."/>
        </authorList>
    </citation>
    <scope>NUCLEOTIDE SEQUENCE</scope>
    <source>
        <strain evidence="2">PC2</strain>
    </source>
</reference>
<organism evidence="2 3">
    <name type="scientific">Candidatus Rhodoblastus alkanivorans</name>
    <dbReference type="NCBI Taxonomy" id="2954117"/>
    <lineage>
        <taxon>Bacteria</taxon>
        <taxon>Pseudomonadati</taxon>
        <taxon>Pseudomonadota</taxon>
        <taxon>Alphaproteobacteria</taxon>
        <taxon>Hyphomicrobiales</taxon>
        <taxon>Rhodoblastaceae</taxon>
        <taxon>Rhodoblastus</taxon>
    </lineage>
</organism>
<feature type="transmembrane region" description="Helical" evidence="1">
    <location>
        <begin position="131"/>
        <end position="148"/>
    </location>
</feature>
<feature type="transmembrane region" description="Helical" evidence="1">
    <location>
        <begin position="387"/>
        <end position="404"/>
    </location>
</feature>
<dbReference type="InterPro" id="IPR018580">
    <property type="entry name" value="Uncharacterised_YfhO"/>
</dbReference>
<evidence type="ECO:0000313" key="2">
    <source>
        <dbReference type="EMBL" id="MCI4682659.1"/>
    </source>
</evidence>
<feature type="transmembrane region" description="Helical" evidence="1">
    <location>
        <begin position="14"/>
        <end position="34"/>
    </location>
</feature>
<keyword evidence="1" id="KW-0812">Transmembrane</keyword>
<keyword evidence="3" id="KW-1185">Reference proteome</keyword>
<dbReference type="Proteomes" id="UP001139104">
    <property type="component" value="Unassembled WGS sequence"/>
</dbReference>
<feature type="transmembrane region" description="Helical" evidence="1">
    <location>
        <begin position="322"/>
        <end position="342"/>
    </location>
</feature>
<proteinExistence type="predicted"/>
<comment type="caution">
    <text evidence="2">The sequence shown here is derived from an EMBL/GenBank/DDBJ whole genome shotgun (WGS) entry which is preliminary data.</text>
</comment>
<dbReference type="PANTHER" id="PTHR38454:SF1">
    <property type="entry name" value="INTEGRAL MEMBRANE PROTEIN"/>
    <property type="match status" value="1"/>
</dbReference>
<dbReference type="PANTHER" id="PTHR38454">
    <property type="entry name" value="INTEGRAL MEMBRANE PROTEIN-RELATED"/>
    <property type="match status" value="1"/>
</dbReference>
<feature type="transmembrane region" description="Helical" evidence="1">
    <location>
        <begin position="471"/>
        <end position="488"/>
    </location>
</feature>